<evidence type="ECO:0000313" key="2">
    <source>
        <dbReference type="Proteomes" id="UP000008898"/>
    </source>
</evidence>
<organism evidence="1 2">
    <name type="scientific">Zobellia galactanivorans (strain DSM 12802 / CCUG 47099 / CIP 106680 / NCIMB 13871 / Dsij)</name>
    <dbReference type="NCBI Taxonomy" id="63186"/>
    <lineage>
        <taxon>Bacteria</taxon>
        <taxon>Pseudomonadati</taxon>
        <taxon>Bacteroidota</taxon>
        <taxon>Flavobacteriia</taxon>
        <taxon>Flavobacteriales</taxon>
        <taxon>Flavobacteriaceae</taxon>
        <taxon>Zobellia</taxon>
    </lineage>
</organism>
<dbReference type="InterPro" id="IPR011008">
    <property type="entry name" value="Dimeric_a/b-barrel"/>
</dbReference>
<dbReference type="PATRIC" id="fig|63186.3.peg.4382"/>
<proteinExistence type="predicted"/>
<dbReference type="AlphaFoldDB" id="G0L6S4"/>
<evidence type="ECO:0008006" key="3">
    <source>
        <dbReference type="Google" id="ProtNLM"/>
    </source>
</evidence>
<dbReference type="SUPFAM" id="SSF54909">
    <property type="entry name" value="Dimeric alpha+beta barrel"/>
    <property type="match status" value="1"/>
</dbReference>
<protein>
    <recommendedName>
        <fullName evidence="3">ABM domain-containing protein</fullName>
    </recommendedName>
</protein>
<accession>G0L6S4</accession>
<reference evidence="2" key="1">
    <citation type="submission" date="2009-07" db="EMBL/GenBank/DDBJ databases">
        <title>Complete genome sequence of Zobellia galactanivorans Dsij.</title>
        <authorList>
            <consortium name="Genoscope - CEA"/>
        </authorList>
    </citation>
    <scope>NUCLEOTIDE SEQUENCE [LARGE SCALE GENOMIC DNA]</scope>
    <source>
        <strain evidence="2">DSM 12802 / CCUG 47099 / CIP 106680 / NCIMB 13871 / Dsij</strain>
    </source>
</reference>
<keyword evidence="2" id="KW-1185">Reference proteome</keyword>
<dbReference type="KEGG" id="zga:ZOBELLIA_4468"/>
<sequence>MKYLIIIITCFSLASWNQREEPTDPYILEITSFQYKDTVNPDDFWKEDAKIQETYTSKQPGFISRESAYNEEGNEVLVVVRWKSETDAEASMNKFMNDTSVAPYAKMIEGSTMKMMRYNVK</sequence>
<dbReference type="HOGENOM" id="CLU_164560_0_0_10"/>
<dbReference type="Gene3D" id="3.30.70.100">
    <property type="match status" value="1"/>
</dbReference>
<name>G0L6S4_ZOBGA</name>
<dbReference type="STRING" id="63186.ZOBELLIA_4468"/>
<dbReference type="Proteomes" id="UP000008898">
    <property type="component" value="Chromosome"/>
</dbReference>
<gene>
    <name evidence="1" type="ordered locus">zobellia_4468</name>
</gene>
<dbReference type="EMBL" id="FP476056">
    <property type="protein sequence ID" value="CAZ98603.1"/>
    <property type="molecule type" value="Genomic_DNA"/>
</dbReference>
<dbReference type="RefSeq" id="WP_013995790.1">
    <property type="nucleotide sequence ID" value="NC_015844.1"/>
</dbReference>
<evidence type="ECO:0000313" key="1">
    <source>
        <dbReference type="EMBL" id="CAZ98603.1"/>
    </source>
</evidence>
<dbReference type="OrthoDB" id="1453400at2"/>
<reference evidence="1 2" key="2">
    <citation type="journal article" date="2012" name="Environ. Microbiol.">
        <title>Characterization of the first alginolytic operons in a marine bacterium: from their emergence in marine Flavobacteriia to their independent transfers to marine Proteobacteria and human gut Bacteroides.</title>
        <authorList>
            <person name="Thomas F."/>
            <person name="Barbeyron T."/>
            <person name="Tonon T."/>
            <person name="Genicot S."/>
            <person name="Czjzek M."/>
            <person name="Michel G."/>
        </authorList>
    </citation>
    <scope>NUCLEOTIDE SEQUENCE [LARGE SCALE GENOMIC DNA]</scope>
    <source>
        <strain evidence="2">DSM 12802 / CCUG 47099 / CIP 106680 / NCIMB 13871 / Dsij</strain>
    </source>
</reference>